<keyword evidence="2" id="KW-0863">Zinc-finger</keyword>
<dbReference type="InterPro" id="IPR020458">
    <property type="entry name" value="Znf_DskA_TraR_CS"/>
</dbReference>
<keyword evidence="1" id="KW-0479">Metal-binding</keyword>
<feature type="domain" description="Zinc finger DksA/TraR C4-type" evidence="6">
    <location>
        <begin position="88"/>
        <end position="117"/>
    </location>
</feature>
<comment type="caution">
    <text evidence="7">The sequence shown here is derived from an EMBL/GenBank/DDBJ whole genome shotgun (WGS) entry which is preliminary data.</text>
</comment>
<accession>A0A2M7ZVH1</accession>
<sequence>MEDNLLKKLKKKLEENKERLERGLKSFAERDKKLKGDWDTRYPKFNGGKLEEGADEVEEYGNLLPVENTLEIELEKVNRALEKIKKRKYGLCEKCKRPISEVRLKVYPQATYCKKCQ</sequence>
<proteinExistence type="predicted"/>
<evidence type="ECO:0000256" key="2">
    <source>
        <dbReference type="ARBA" id="ARBA00022771"/>
    </source>
</evidence>
<dbReference type="Proteomes" id="UP000229156">
    <property type="component" value="Unassembled WGS sequence"/>
</dbReference>
<evidence type="ECO:0000256" key="3">
    <source>
        <dbReference type="ARBA" id="ARBA00022833"/>
    </source>
</evidence>
<dbReference type="AlphaFoldDB" id="A0A2M7ZVH1"/>
<evidence type="ECO:0000259" key="6">
    <source>
        <dbReference type="Pfam" id="PF01258"/>
    </source>
</evidence>
<evidence type="ECO:0000313" key="7">
    <source>
        <dbReference type="EMBL" id="PJB09343.1"/>
    </source>
</evidence>
<dbReference type="EMBL" id="PFUT01000010">
    <property type="protein sequence ID" value="PJB09343.1"/>
    <property type="molecule type" value="Genomic_DNA"/>
</dbReference>
<dbReference type="PANTHER" id="PTHR33823:SF4">
    <property type="entry name" value="GENERAL STRESS PROTEIN 16O"/>
    <property type="match status" value="1"/>
</dbReference>
<evidence type="ECO:0000313" key="8">
    <source>
        <dbReference type="Proteomes" id="UP000229156"/>
    </source>
</evidence>
<dbReference type="Pfam" id="PF01258">
    <property type="entry name" value="zf-dskA_traR"/>
    <property type="match status" value="1"/>
</dbReference>
<evidence type="ECO:0000256" key="1">
    <source>
        <dbReference type="ARBA" id="ARBA00022723"/>
    </source>
</evidence>
<dbReference type="PROSITE" id="PS51128">
    <property type="entry name" value="ZF_DKSA_2"/>
    <property type="match status" value="1"/>
</dbReference>
<evidence type="ECO:0000256" key="5">
    <source>
        <dbReference type="SAM" id="Coils"/>
    </source>
</evidence>
<gene>
    <name evidence="7" type="ORF">CO121_00485</name>
</gene>
<dbReference type="Gene3D" id="1.20.120.910">
    <property type="entry name" value="DksA, coiled-coil domain"/>
    <property type="match status" value="1"/>
</dbReference>
<reference evidence="8" key="1">
    <citation type="submission" date="2017-09" db="EMBL/GenBank/DDBJ databases">
        <title>Depth-based differentiation of microbial function through sediment-hosted aquifers and enrichment of novel symbionts in the deep terrestrial subsurface.</title>
        <authorList>
            <person name="Probst A.J."/>
            <person name="Ladd B."/>
            <person name="Jarett J.K."/>
            <person name="Geller-Mcgrath D.E."/>
            <person name="Sieber C.M.K."/>
            <person name="Emerson J.B."/>
            <person name="Anantharaman K."/>
            <person name="Thomas B.C."/>
            <person name="Malmstrom R."/>
            <person name="Stieglmeier M."/>
            <person name="Klingl A."/>
            <person name="Woyke T."/>
            <person name="Ryan C.M."/>
            <person name="Banfield J.F."/>
        </authorList>
    </citation>
    <scope>NUCLEOTIDE SEQUENCE [LARGE SCALE GENOMIC DNA]</scope>
</reference>
<keyword evidence="3" id="KW-0862">Zinc</keyword>
<organism evidence="7 8">
    <name type="scientific">bacterium (Candidatus Gribaldobacteria) CG_4_9_14_3_um_filter_36_15</name>
    <dbReference type="NCBI Taxonomy" id="2014269"/>
    <lineage>
        <taxon>Bacteria</taxon>
        <taxon>Candidatus Gribaldobacteria</taxon>
    </lineage>
</organism>
<feature type="coiled-coil region" evidence="5">
    <location>
        <begin position="3"/>
        <end position="30"/>
    </location>
</feature>
<dbReference type="PROSITE" id="PS01102">
    <property type="entry name" value="ZF_DKSA_1"/>
    <property type="match status" value="1"/>
</dbReference>
<evidence type="ECO:0000256" key="4">
    <source>
        <dbReference type="PROSITE-ProRule" id="PRU00510"/>
    </source>
</evidence>
<dbReference type="GO" id="GO:0008270">
    <property type="term" value="F:zinc ion binding"/>
    <property type="evidence" value="ECO:0007669"/>
    <property type="project" value="UniProtKB-KW"/>
</dbReference>
<dbReference type="InterPro" id="IPR000962">
    <property type="entry name" value="Znf_DskA_TraR"/>
</dbReference>
<keyword evidence="5" id="KW-0175">Coiled coil</keyword>
<dbReference type="PANTHER" id="PTHR33823">
    <property type="entry name" value="RNA POLYMERASE-BINDING TRANSCRIPTION FACTOR DKSA-RELATED"/>
    <property type="match status" value="1"/>
</dbReference>
<dbReference type="SUPFAM" id="SSF57716">
    <property type="entry name" value="Glucocorticoid receptor-like (DNA-binding domain)"/>
    <property type="match status" value="1"/>
</dbReference>
<protein>
    <recommendedName>
        <fullName evidence="6">Zinc finger DksA/TraR C4-type domain-containing protein</fullName>
    </recommendedName>
</protein>
<name>A0A2M7ZVH1_9BACT</name>
<feature type="zinc finger region" description="dksA C4-type" evidence="4">
    <location>
        <begin position="92"/>
        <end position="116"/>
    </location>
</feature>